<name>A0A9N9CFX8_FUNMO</name>
<dbReference type="AlphaFoldDB" id="A0A9N9CFX8"/>
<reference evidence="1" key="1">
    <citation type="submission" date="2021-06" db="EMBL/GenBank/DDBJ databases">
        <authorList>
            <person name="Kallberg Y."/>
            <person name="Tangrot J."/>
            <person name="Rosling A."/>
        </authorList>
    </citation>
    <scope>NUCLEOTIDE SEQUENCE</scope>
    <source>
        <strain evidence="1">87-6 pot B 2015</strain>
    </source>
</reference>
<organism evidence="1 2">
    <name type="scientific">Funneliformis mosseae</name>
    <name type="common">Endomycorrhizal fungus</name>
    <name type="synonym">Glomus mosseae</name>
    <dbReference type="NCBI Taxonomy" id="27381"/>
    <lineage>
        <taxon>Eukaryota</taxon>
        <taxon>Fungi</taxon>
        <taxon>Fungi incertae sedis</taxon>
        <taxon>Mucoromycota</taxon>
        <taxon>Glomeromycotina</taxon>
        <taxon>Glomeromycetes</taxon>
        <taxon>Glomerales</taxon>
        <taxon>Glomeraceae</taxon>
        <taxon>Funneliformis</taxon>
    </lineage>
</organism>
<dbReference type="Proteomes" id="UP000789375">
    <property type="component" value="Unassembled WGS sequence"/>
</dbReference>
<gene>
    <name evidence="1" type="ORF">FMOSSE_LOCUS8818</name>
</gene>
<evidence type="ECO:0000313" key="1">
    <source>
        <dbReference type="EMBL" id="CAG8598481.1"/>
    </source>
</evidence>
<protein>
    <submittedName>
        <fullName evidence="1">10235_t:CDS:1</fullName>
    </submittedName>
</protein>
<sequence length="46" mass="5095">MEVNWIGWCDSQIVKITMIRNADGGAGSGSCRLEWGESQLCKFSMV</sequence>
<accession>A0A9N9CFX8</accession>
<dbReference type="EMBL" id="CAJVPP010002396">
    <property type="protein sequence ID" value="CAG8598481.1"/>
    <property type="molecule type" value="Genomic_DNA"/>
</dbReference>
<comment type="caution">
    <text evidence="1">The sequence shown here is derived from an EMBL/GenBank/DDBJ whole genome shotgun (WGS) entry which is preliminary data.</text>
</comment>
<evidence type="ECO:0000313" key="2">
    <source>
        <dbReference type="Proteomes" id="UP000789375"/>
    </source>
</evidence>
<keyword evidence="2" id="KW-1185">Reference proteome</keyword>
<proteinExistence type="predicted"/>